<protein>
    <submittedName>
        <fullName evidence="3">Thiolase-like protein</fullName>
    </submittedName>
</protein>
<dbReference type="CDD" id="cd00833">
    <property type="entry name" value="PKS"/>
    <property type="match status" value="1"/>
</dbReference>
<feature type="domain" description="Ketosynthase family 3 (KS3)" evidence="2">
    <location>
        <begin position="1"/>
        <end position="346"/>
    </location>
</feature>
<evidence type="ECO:0000259" key="2">
    <source>
        <dbReference type="PROSITE" id="PS52004"/>
    </source>
</evidence>
<proteinExistence type="inferred from homology"/>
<dbReference type="SMART" id="SM00825">
    <property type="entry name" value="PKS_KS"/>
    <property type="match status" value="1"/>
</dbReference>
<evidence type="ECO:0000256" key="1">
    <source>
        <dbReference type="RuleBase" id="RU003694"/>
    </source>
</evidence>
<dbReference type="InterPro" id="IPR014030">
    <property type="entry name" value="Ketoacyl_synth_N"/>
</dbReference>
<dbReference type="OrthoDB" id="3934956at2759"/>
<dbReference type="InterPro" id="IPR014031">
    <property type="entry name" value="Ketoacyl_synth_C"/>
</dbReference>
<comment type="similarity">
    <text evidence="1">Belongs to the thiolase-like superfamily. Beta-ketoacyl-ACP synthases family.</text>
</comment>
<keyword evidence="4" id="KW-1185">Reference proteome</keyword>
<accession>A0A9P9CZA9</accession>
<reference evidence="3" key="1">
    <citation type="journal article" date="2021" name="Nat. Commun.">
        <title>Genetic determinants of endophytism in the Arabidopsis root mycobiome.</title>
        <authorList>
            <person name="Mesny F."/>
            <person name="Miyauchi S."/>
            <person name="Thiergart T."/>
            <person name="Pickel B."/>
            <person name="Atanasova L."/>
            <person name="Karlsson M."/>
            <person name="Huettel B."/>
            <person name="Barry K.W."/>
            <person name="Haridas S."/>
            <person name="Chen C."/>
            <person name="Bauer D."/>
            <person name="Andreopoulos W."/>
            <person name="Pangilinan J."/>
            <person name="LaButti K."/>
            <person name="Riley R."/>
            <person name="Lipzen A."/>
            <person name="Clum A."/>
            <person name="Drula E."/>
            <person name="Henrissat B."/>
            <person name="Kohler A."/>
            <person name="Grigoriev I.V."/>
            <person name="Martin F.M."/>
            <person name="Hacquard S."/>
        </authorList>
    </citation>
    <scope>NUCLEOTIDE SEQUENCE</scope>
    <source>
        <strain evidence="3">MPI-CAGE-CH-0243</strain>
    </source>
</reference>
<dbReference type="Pfam" id="PF02801">
    <property type="entry name" value="Ketoacyl-synt_C"/>
    <property type="match status" value="1"/>
</dbReference>
<organism evidence="3 4">
    <name type="scientific">Dendryphion nanum</name>
    <dbReference type="NCBI Taxonomy" id="256645"/>
    <lineage>
        <taxon>Eukaryota</taxon>
        <taxon>Fungi</taxon>
        <taxon>Dikarya</taxon>
        <taxon>Ascomycota</taxon>
        <taxon>Pezizomycotina</taxon>
        <taxon>Dothideomycetes</taxon>
        <taxon>Pleosporomycetidae</taxon>
        <taxon>Pleosporales</taxon>
        <taxon>Torulaceae</taxon>
        <taxon>Dendryphion</taxon>
    </lineage>
</organism>
<dbReference type="InterPro" id="IPR016039">
    <property type="entry name" value="Thiolase-like"/>
</dbReference>
<dbReference type="PANTHER" id="PTHR43775:SF29">
    <property type="entry name" value="ASPERFURANONE POLYKETIDE SYNTHASE AFOG-RELATED"/>
    <property type="match status" value="1"/>
</dbReference>
<dbReference type="Gene3D" id="3.40.47.10">
    <property type="match status" value="1"/>
</dbReference>
<gene>
    <name evidence="3" type="ORF">B0J11DRAFT_554663</name>
</gene>
<dbReference type="EMBL" id="JAGMWT010000031">
    <property type="protein sequence ID" value="KAH7109587.1"/>
    <property type="molecule type" value="Genomic_DNA"/>
</dbReference>
<dbReference type="AlphaFoldDB" id="A0A9P9CZA9"/>
<evidence type="ECO:0000313" key="3">
    <source>
        <dbReference type="EMBL" id="KAH7109587.1"/>
    </source>
</evidence>
<dbReference type="GO" id="GO:0006633">
    <property type="term" value="P:fatty acid biosynthetic process"/>
    <property type="evidence" value="ECO:0007669"/>
    <property type="project" value="TreeGrafter"/>
</dbReference>
<dbReference type="GO" id="GO:0044550">
    <property type="term" value="P:secondary metabolite biosynthetic process"/>
    <property type="evidence" value="ECO:0007669"/>
    <property type="project" value="TreeGrafter"/>
</dbReference>
<dbReference type="PROSITE" id="PS52004">
    <property type="entry name" value="KS3_2"/>
    <property type="match status" value="1"/>
</dbReference>
<dbReference type="PANTHER" id="PTHR43775">
    <property type="entry name" value="FATTY ACID SYNTHASE"/>
    <property type="match status" value="1"/>
</dbReference>
<keyword evidence="1" id="KW-0808">Transferase</keyword>
<dbReference type="GO" id="GO:0004312">
    <property type="term" value="F:fatty acid synthase activity"/>
    <property type="evidence" value="ECO:0007669"/>
    <property type="project" value="TreeGrafter"/>
</dbReference>
<name>A0A9P9CZA9_9PLEO</name>
<dbReference type="InterPro" id="IPR020841">
    <property type="entry name" value="PKS_Beta-ketoAc_synthase_dom"/>
</dbReference>
<dbReference type="SUPFAM" id="SSF53901">
    <property type="entry name" value="Thiolase-like"/>
    <property type="match status" value="1"/>
</dbReference>
<sequence>MPIAIVGMSCRFPGNATSPERLWNLCADGETAWTKIPEDRFKQGAWYHPESTHLGTTYASGGHFLVEDIARFDASFFNFSSEQAAAMDPQVRLQLESVFEALESAGIPLDKIAGSNTSVYAGACFRDYHDSLMRDPTTLPRFFLTGNGAAMISNRISHFFDLRGESMSIDTGCSTTLTLLHMACQSLRTGNSKISIVGGSNVLLNPDIYITLSNLGLLSPDGKSYAFDSRASGYGRGEGIATIILKPLEDALRDGDPVRAIIRHTGANQDSKSSTITSPNQSAQEELIRSCYRAAGLDPVETGYVEAHGTGTQTGDSIEAGALGDETGVMLSMLNSIRVLVSKADI</sequence>
<dbReference type="InterPro" id="IPR050091">
    <property type="entry name" value="PKS_NRPS_Biosynth_Enz"/>
</dbReference>
<comment type="caution">
    <text evidence="3">The sequence shown here is derived from an EMBL/GenBank/DDBJ whole genome shotgun (WGS) entry which is preliminary data.</text>
</comment>
<dbReference type="Proteomes" id="UP000700596">
    <property type="component" value="Unassembled WGS sequence"/>
</dbReference>
<evidence type="ECO:0000313" key="4">
    <source>
        <dbReference type="Proteomes" id="UP000700596"/>
    </source>
</evidence>
<dbReference type="Pfam" id="PF00109">
    <property type="entry name" value="ketoacyl-synt"/>
    <property type="match status" value="1"/>
</dbReference>